<feature type="compositionally biased region" description="Polar residues" evidence="7">
    <location>
        <begin position="153"/>
        <end position="184"/>
    </location>
</feature>
<feature type="transmembrane region" description="Helical" evidence="8">
    <location>
        <begin position="353"/>
        <end position="386"/>
    </location>
</feature>
<keyword evidence="2" id="KW-0328">Glycosyltransferase</keyword>
<evidence type="ECO:0000256" key="5">
    <source>
        <dbReference type="ARBA" id="ARBA00022989"/>
    </source>
</evidence>
<protein>
    <submittedName>
        <fullName evidence="9">Glycosyl transferase family 2</fullName>
        <ecNumber evidence="9">2.-.-.-</ecNumber>
    </submittedName>
</protein>
<proteinExistence type="predicted"/>
<dbReference type="GO" id="GO:0016020">
    <property type="term" value="C:membrane"/>
    <property type="evidence" value="ECO:0007669"/>
    <property type="project" value="UniProtKB-SubCell"/>
</dbReference>
<dbReference type="PANTHER" id="PTHR43867:SF2">
    <property type="entry name" value="CELLULOSE SYNTHASE CATALYTIC SUBUNIT A [UDP-FORMING]"/>
    <property type="match status" value="1"/>
</dbReference>
<evidence type="ECO:0000313" key="10">
    <source>
        <dbReference type="Proteomes" id="UP000011991"/>
    </source>
</evidence>
<feature type="region of interest" description="Disordered" evidence="7">
    <location>
        <begin position="150"/>
        <end position="185"/>
    </location>
</feature>
<dbReference type="EC" id="2.-.-.-" evidence="9"/>
<dbReference type="SUPFAM" id="SSF53448">
    <property type="entry name" value="Nucleotide-diphospho-sugar transferases"/>
    <property type="match status" value="1"/>
</dbReference>
<dbReference type="Gene3D" id="3.90.550.10">
    <property type="entry name" value="Spore Coat Polysaccharide Biosynthesis Protein SpsA, Chain A"/>
    <property type="match status" value="1"/>
</dbReference>
<comment type="caution">
    <text evidence="9">The sequence shown here is derived from an EMBL/GenBank/DDBJ whole genome shotgun (WGS) entry which is preliminary data.</text>
</comment>
<feature type="transmembrane region" description="Helical" evidence="8">
    <location>
        <begin position="392"/>
        <end position="413"/>
    </location>
</feature>
<dbReference type="Pfam" id="PF13641">
    <property type="entry name" value="Glyco_tranf_2_3"/>
    <property type="match status" value="1"/>
</dbReference>
<keyword evidence="5 8" id="KW-1133">Transmembrane helix</keyword>
<gene>
    <name evidence="9" type="ORF">RMSM_06303</name>
</gene>
<dbReference type="CDD" id="cd06438">
    <property type="entry name" value="EpsO_like"/>
    <property type="match status" value="1"/>
</dbReference>
<dbReference type="PANTHER" id="PTHR43867">
    <property type="entry name" value="CELLULOSE SYNTHASE CATALYTIC SUBUNIT A [UDP-FORMING]"/>
    <property type="match status" value="1"/>
</dbReference>
<evidence type="ECO:0000256" key="3">
    <source>
        <dbReference type="ARBA" id="ARBA00022679"/>
    </source>
</evidence>
<accession>M5RBP4</accession>
<dbReference type="InterPro" id="IPR029044">
    <property type="entry name" value="Nucleotide-diphossugar_trans"/>
</dbReference>
<keyword evidence="4 8" id="KW-0812">Transmembrane</keyword>
<sequence length="454" mass="49895">MTFSNALIDTLLWTMAISIAVPLIVFGSECLLAMLRKDKKRPLERVASDTEAIDPKSRAAVDVIIPAHNEQLGLVRTLDSVTAALRPGDHLYLVADNCSDNTAEIAHQFAANLASRSMTVLERLDSQNRGKDYALRFAFDALDLLTPPESIASPKSTSLPKSISPPESTSLPKSTSPPESTPQSDRVVVIVDADCKVWPDTIDRLAIQVTQTQRPAQACYLMQQPESIPITPPGALSEFAFTVKNFVRPLGLTRIGGGCTLFGSGMAFPRHALKQLSAPGGHLVEDMRWTFDMILAGYPVQYCPDAKCLATFPTHVTAADTQRRRWEHGHLQLIGSQVPRLIRGWTRNPTRYCLLAALDLVVLPLSLLMIAAAIIGTLLAIAAWLGYAIGPLVTWLIAMSIASVGLGLAWARFCPRRATMGMIFAIPFYAIRKLPLYTSFIFHPERVWIRTDRN</sequence>
<evidence type="ECO:0000256" key="2">
    <source>
        <dbReference type="ARBA" id="ARBA00022676"/>
    </source>
</evidence>
<comment type="subcellular location">
    <subcellularLocation>
        <location evidence="1">Membrane</location>
        <topology evidence="1">Multi-pass membrane protein</topology>
    </subcellularLocation>
</comment>
<dbReference type="Proteomes" id="UP000011991">
    <property type="component" value="Unassembled WGS sequence"/>
</dbReference>
<dbReference type="GO" id="GO:0016757">
    <property type="term" value="F:glycosyltransferase activity"/>
    <property type="evidence" value="ECO:0007669"/>
    <property type="project" value="UniProtKB-KW"/>
</dbReference>
<dbReference type="AlphaFoldDB" id="M5RBP4"/>
<dbReference type="OrthoDB" id="9797391at2"/>
<evidence type="ECO:0000256" key="1">
    <source>
        <dbReference type="ARBA" id="ARBA00004141"/>
    </source>
</evidence>
<dbReference type="PATRIC" id="fig|1265738.3.peg.6284"/>
<evidence type="ECO:0000313" key="9">
    <source>
        <dbReference type="EMBL" id="EMI16785.1"/>
    </source>
</evidence>
<dbReference type="InterPro" id="IPR050321">
    <property type="entry name" value="Glycosyltr_2/OpgH_subfam"/>
</dbReference>
<organism evidence="9 10">
    <name type="scientific">Rhodopirellula maiorica SM1</name>
    <dbReference type="NCBI Taxonomy" id="1265738"/>
    <lineage>
        <taxon>Bacteria</taxon>
        <taxon>Pseudomonadati</taxon>
        <taxon>Planctomycetota</taxon>
        <taxon>Planctomycetia</taxon>
        <taxon>Pirellulales</taxon>
        <taxon>Pirellulaceae</taxon>
        <taxon>Novipirellula</taxon>
    </lineage>
</organism>
<keyword evidence="10" id="KW-1185">Reference proteome</keyword>
<evidence type="ECO:0000256" key="7">
    <source>
        <dbReference type="SAM" id="MobiDB-lite"/>
    </source>
</evidence>
<keyword evidence="6 8" id="KW-0472">Membrane</keyword>
<evidence type="ECO:0000256" key="4">
    <source>
        <dbReference type="ARBA" id="ARBA00022692"/>
    </source>
</evidence>
<dbReference type="EMBL" id="ANOG01000912">
    <property type="protein sequence ID" value="EMI16785.1"/>
    <property type="molecule type" value="Genomic_DNA"/>
</dbReference>
<keyword evidence="3 9" id="KW-0808">Transferase</keyword>
<feature type="transmembrane region" description="Helical" evidence="8">
    <location>
        <begin position="12"/>
        <end position="35"/>
    </location>
</feature>
<reference evidence="9 10" key="1">
    <citation type="journal article" date="2013" name="Mar. Genomics">
        <title>Expression of sulfatases in Rhodopirellula baltica and the diversity of sulfatases in the genus Rhodopirellula.</title>
        <authorList>
            <person name="Wegner C.E."/>
            <person name="Richter-Heitmann T."/>
            <person name="Klindworth A."/>
            <person name="Klockow C."/>
            <person name="Richter M."/>
            <person name="Achstetter T."/>
            <person name="Glockner F.O."/>
            <person name="Harder J."/>
        </authorList>
    </citation>
    <scope>NUCLEOTIDE SEQUENCE [LARGE SCALE GENOMIC DNA]</scope>
    <source>
        <strain evidence="9 10">SM1</strain>
    </source>
</reference>
<name>M5RBP4_9BACT</name>
<evidence type="ECO:0000256" key="8">
    <source>
        <dbReference type="SAM" id="Phobius"/>
    </source>
</evidence>
<evidence type="ECO:0000256" key="6">
    <source>
        <dbReference type="ARBA" id="ARBA00023136"/>
    </source>
</evidence>